<accession>A0A4P9WH49</accession>
<keyword evidence="4" id="KW-1185">Reference proteome</keyword>
<dbReference type="Proteomes" id="UP000269721">
    <property type="component" value="Unassembled WGS sequence"/>
</dbReference>
<proteinExistence type="predicted"/>
<feature type="signal peptide" evidence="2">
    <location>
        <begin position="1"/>
        <end position="19"/>
    </location>
</feature>
<reference evidence="4" key="1">
    <citation type="journal article" date="2018" name="Nat. Microbiol.">
        <title>Leveraging single-cell genomics to expand the fungal tree of life.</title>
        <authorList>
            <person name="Ahrendt S.R."/>
            <person name="Quandt C.A."/>
            <person name="Ciobanu D."/>
            <person name="Clum A."/>
            <person name="Salamov A."/>
            <person name="Andreopoulos B."/>
            <person name="Cheng J.F."/>
            <person name="Woyke T."/>
            <person name="Pelin A."/>
            <person name="Henrissat B."/>
            <person name="Reynolds N.K."/>
            <person name="Benny G.L."/>
            <person name="Smith M.E."/>
            <person name="James T.Y."/>
            <person name="Grigoriev I.V."/>
        </authorList>
    </citation>
    <scope>NUCLEOTIDE SEQUENCE [LARGE SCALE GENOMIC DNA]</scope>
</reference>
<dbReference type="AlphaFoldDB" id="A0A4P9WH49"/>
<evidence type="ECO:0000256" key="2">
    <source>
        <dbReference type="SAM" id="SignalP"/>
    </source>
</evidence>
<evidence type="ECO:0000256" key="1">
    <source>
        <dbReference type="SAM" id="MobiDB-lite"/>
    </source>
</evidence>
<evidence type="ECO:0000313" key="3">
    <source>
        <dbReference type="EMBL" id="RKO91265.1"/>
    </source>
</evidence>
<keyword evidence="2" id="KW-0732">Signal</keyword>
<sequence>MGARDVLAWFAPWLPGLCALFVCKTVSKGRYVLRGSSIAIVAVFLSPCPHLVELEIPPPTSPYAEEDIRRTDRDSGSQQVEWKEHTNRLQLLAAKAAAPLGRSGPPNPDKLLEGNDNEGAVLAIRCDIDLAAVTNGVG</sequence>
<organism evidence="3 4">
    <name type="scientific">Blyttiomyces helicus</name>
    <dbReference type="NCBI Taxonomy" id="388810"/>
    <lineage>
        <taxon>Eukaryota</taxon>
        <taxon>Fungi</taxon>
        <taxon>Fungi incertae sedis</taxon>
        <taxon>Chytridiomycota</taxon>
        <taxon>Chytridiomycota incertae sedis</taxon>
        <taxon>Chytridiomycetes</taxon>
        <taxon>Chytridiomycetes incertae sedis</taxon>
        <taxon>Blyttiomyces</taxon>
    </lineage>
</organism>
<feature type="region of interest" description="Disordered" evidence="1">
    <location>
        <begin position="59"/>
        <end position="80"/>
    </location>
</feature>
<feature type="compositionally biased region" description="Basic and acidic residues" evidence="1">
    <location>
        <begin position="66"/>
        <end position="80"/>
    </location>
</feature>
<gene>
    <name evidence="3" type="ORF">BDK51DRAFT_30838</name>
</gene>
<evidence type="ECO:0000313" key="4">
    <source>
        <dbReference type="Proteomes" id="UP000269721"/>
    </source>
</evidence>
<dbReference type="EMBL" id="KZ995147">
    <property type="protein sequence ID" value="RKO91265.1"/>
    <property type="molecule type" value="Genomic_DNA"/>
</dbReference>
<name>A0A4P9WH49_9FUNG</name>
<protein>
    <submittedName>
        <fullName evidence="3">Uncharacterized protein</fullName>
    </submittedName>
</protein>
<feature type="chain" id="PRO_5020455827" evidence="2">
    <location>
        <begin position="20"/>
        <end position="138"/>
    </location>
</feature>